<dbReference type="InterPro" id="IPR008183">
    <property type="entry name" value="Aldose_1/G6P_1-epimerase"/>
</dbReference>
<proteinExistence type="predicted"/>
<dbReference type="Pfam" id="PF01263">
    <property type="entry name" value="Aldose_epim"/>
    <property type="match status" value="1"/>
</dbReference>
<dbReference type="PANTHER" id="PTHR10091:SF0">
    <property type="entry name" value="GALACTOSE MUTAROTASE"/>
    <property type="match status" value="1"/>
</dbReference>
<dbReference type="InterPro" id="IPR011013">
    <property type="entry name" value="Gal_mutarotase_sf_dom"/>
</dbReference>
<reference evidence="1 2" key="1">
    <citation type="submission" date="2018-11" db="EMBL/GenBank/DDBJ databases">
        <title>Sequencing the genomes of 1000 actinobacteria strains.</title>
        <authorList>
            <person name="Klenk H.-P."/>
        </authorList>
    </citation>
    <scope>NUCLEOTIDE SEQUENCE [LARGE SCALE GENOMIC DNA]</scope>
    <source>
        <strain evidence="1 2">DSM 10546</strain>
    </source>
</reference>
<dbReference type="Gene3D" id="2.70.98.10">
    <property type="match status" value="1"/>
</dbReference>
<dbReference type="EMBL" id="RKHG01000001">
    <property type="protein sequence ID" value="ROR55926.1"/>
    <property type="molecule type" value="Genomic_DNA"/>
</dbReference>
<evidence type="ECO:0000313" key="1">
    <source>
        <dbReference type="EMBL" id="ROR55926.1"/>
    </source>
</evidence>
<dbReference type="RefSeq" id="WP_123576610.1">
    <property type="nucleotide sequence ID" value="NZ_RKHG01000001.1"/>
</dbReference>
<dbReference type="InterPro" id="IPR014718">
    <property type="entry name" value="GH-type_carb-bd"/>
</dbReference>
<evidence type="ECO:0000313" key="2">
    <source>
        <dbReference type="Proteomes" id="UP000275749"/>
    </source>
</evidence>
<dbReference type="GO" id="GO:0006006">
    <property type="term" value="P:glucose metabolic process"/>
    <property type="evidence" value="ECO:0007669"/>
    <property type="project" value="TreeGrafter"/>
</dbReference>
<gene>
    <name evidence="1" type="ORF">EDD41_3217</name>
</gene>
<dbReference type="GO" id="GO:0033499">
    <property type="term" value="P:galactose catabolic process via UDP-galactose, Leloir pathway"/>
    <property type="evidence" value="ECO:0007669"/>
    <property type="project" value="TreeGrafter"/>
</dbReference>
<sequence>MNAPTGAQYTLTLGDQRATITEMGAGLRAYRVAGTDVVTTFDEIQLPDGCQGQQLMPWPNRIRNGKWQLDGTEHQLEVNEPERGNAIHGLVRDRMWTLVELGEDHLTQRLLLEPEQGWPGTLELLVTHQLSAAGLGIEVTARNLGTTAAPFGYAAHPYLLPPDGSAGVDQCSLFLPFASRLEVDGRLLPVGLRDVAGTPFDRRHDGALDALELDTAFTAPRLAEGRWEASLSAGSSRTVVWGDQTMGWVQVYTPGDRASVAVEPMTVGPDAFNDGPTHADLVLLAPGETVTCRWGLRHEVLDV</sequence>
<dbReference type="AlphaFoldDB" id="A0A3N1ZYL2"/>
<dbReference type="GO" id="GO:0030246">
    <property type="term" value="F:carbohydrate binding"/>
    <property type="evidence" value="ECO:0007669"/>
    <property type="project" value="InterPro"/>
</dbReference>
<name>A0A3N1ZYL2_9ACTN</name>
<protein>
    <submittedName>
        <fullName evidence="1">Aldose 1-epimerase</fullName>
    </submittedName>
</protein>
<comment type="caution">
    <text evidence="1">The sequence shown here is derived from an EMBL/GenBank/DDBJ whole genome shotgun (WGS) entry which is preliminary data.</text>
</comment>
<accession>A0A3N1ZYL2</accession>
<dbReference type="SUPFAM" id="SSF74650">
    <property type="entry name" value="Galactose mutarotase-like"/>
    <property type="match status" value="1"/>
</dbReference>
<organism evidence="1 2">
    <name type="scientific">Luteococcus japonicus</name>
    <dbReference type="NCBI Taxonomy" id="33984"/>
    <lineage>
        <taxon>Bacteria</taxon>
        <taxon>Bacillati</taxon>
        <taxon>Actinomycetota</taxon>
        <taxon>Actinomycetes</taxon>
        <taxon>Propionibacteriales</taxon>
        <taxon>Propionibacteriaceae</taxon>
        <taxon>Luteococcus</taxon>
    </lineage>
</organism>
<dbReference type="PANTHER" id="PTHR10091">
    <property type="entry name" value="ALDOSE-1-EPIMERASE"/>
    <property type="match status" value="1"/>
</dbReference>
<dbReference type="Proteomes" id="UP000275749">
    <property type="component" value="Unassembled WGS sequence"/>
</dbReference>
<dbReference type="CDD" id="cd09022">
    <property type="entry name" value="Aldose_epim_Ec_YihR"/>
    <property type="match status" value="1"/>
</dbReference>
<dbReference type="InterPro" id="IPR037480">
    <property type="entry name" value="YihR-like"/>
</dbReference>
<dbReference type="GO" id="GO:0004034">
    <property type="term" value="F:aldose 1-epimerase activity"/>
    <property type="evidence" value="ECO:0007669"/>
    <property type="project" value="TreeGrafter"/>
</dbReference>